<organism evidence="2 3">
    <name type="scientific">Daphnia pulex</name>
    <name type="common">Water flea</name>
    <dbReference type="NCBI Taxonomy" id="6669"/>
    <lineage>
        <taxon>Eukaryota</taxon>
        <taxon>Metazoa</taxon>
        <taxon>Ecdysozoa</taxon>
        <taxon>Arthropoda</taxon>
        <taxon>Crustacea</taxon>
        <taxon>Branchiopoda</taxon>
        <taxon>Diplostraca</taxon>
        <taxon>Cladocera</taxon>
        <taxon>Anomopoda</taxon>
        <taxon>Daphniidae</taxon>
        <taxon>Daphnia</taxon>
    </lineage>
</organism>
<dbReference type="EMBL" id="GL732863">
    <property type="protein sequence ID" value="EFX64204.1"/>
    <property type="molecule type" value="Genomic_DNA"/>
</dbReference>
<reference evidence="2 3" key="1">
    <citation type="journal article" date="2011" name="Science">
        <title>The ecoresponsive genome of Daphnia pulex.</title>
        <authorList>
            <person name="Colbourne J.K."/>
            <person name="Pfrender M.E."/>
            <person name="Gilbert D."/>
            <person name="Thomas W.K."/>
            <person name="Tucker A."/>
            <person name="Oakley T.H."/>
            <person name="Tokishita S."/>
            <person name="Aerts A."/>
            <person name="Arnold G.J."/>
            <person name="Basu M.K."/>
            <person name="Bauer D.J."/>
            <person name="Caceres C.E."/>
            <person name="Carmel L."/>
            <person name="Casola C."/>
            <person name="Choi J.H."/>
            <person name="Detter J.C."/>
            <person name="Dong Q."/>
            <person name="Dusheyko S."/>
            <person name="Eads B.D."/>
            <person name="Frohlich T."/>
            <person name="Geiler-Samerotte K.A."/>
            <person name="Gerlach D."/>
            <person name="Hatcher P."/>
            <person name="Jogdeo S."/>
            <person name="Krijgsveld J."/>
            <person name="Kriventseva E.V."/>
            <person name="Kultz D."/>
            <person name="Laforsch C."/>
            <person name="Lindquist E."/>
            <person name="Lopez J."/>
            <person name="Manak J.R."/>
            <person name="Muller J."/>
            <person name="Pangilinan J."/>
            <person name="Patwardhan R.P."/>
            <person name="Pitluck S."/>
            <person name="Pritham E.J."/>
            <person name="Rechtsteiner A."/>
            <person name="Rho M."/>
            <person name="Rogozin I.B."/>
            <person name="Sakarya O."/>
            <person name="Salamov A."/>
            <person name="Schaack S."/>
            <person name="Shapiro H."/>
            <person name="Shiga Y."/>
            <person name="Skalitzky C."/>
            <person name="Smith Z."/>
            <person name="Souvorov A."/>
            <person name="Sung W."/>
            <person name="Tang Z."/>
            <person name="Tsuchiya D."/>
            <person name="Tu H."/>
            <person name="Vos H."/>
            <person name="Wang M."/>
            <person name="Wolf Y.I."/>
            <person name="Yamagata H."/>
            <person name="Yamada T."/>
            <person name="Ye Y."/>
            <person name="Shaw J.R."/>
            <person name="Andrews J."/>
            <person name="Crease T.J."/>
            <person name="Tang H."/>
            <person name="Lucas S.M."/>
            <person name="Robertson H.M."/>
            <person name="Bork P."/>
            <person name="Koonin E.V."/>
            <person name="Zdobnov E.M."/>
            <person name="Grigoriev I.V."/>
            <person name="Lynch M."/>
            <person name="Boore J.L."/>
        </authorList>
    </citation>
    <scope>NUCLEOTIDE SEQUENCE [LARGE SCALE GENOMIC DNA]</scope>
</reference>
<protein>
    <submittedName>
        <fullName evidence="2">Uncharacterized protein</fullName>
    </submittedName>
</protein>
<evidence type="ECO:0000313" key="2">
    <source>
        <dbReference type="EMBL" id="EFX64204.1"/>
    </source>
</evidence>
<accession>E9HVN7</accession>
<dbReference type="KEGG" id="dpx:DAPPUDRAFT_118417"/>
<proteinExistence type="predicted"/>
<gene>
    <name evidence="2" type="ORF">DAPPUDRAFT_118417</name>
</gene>
<name>E9HVN7_DAPPU</name>
<evidence type="ECO:0000256" key="1">
    <source>
        <dbReference type="SAM" id="MobiDB-lite"/>
    </source>
</evidence>
<dbReference type="Proteomes" id="UP000000305">
    <property type="component" value="Unassembled WGS sequence"/>
</dbReference>
<dbReference type="AlphaFoldDB" id="E9HVN7"/>
<sequence length="214" mass="24592">MRTNAKRRHTNLLRQARELMNINATREEFEAFMPTLELAHANLVHIHERYVAAAQLDDGEQHAAATYLEGINNLQTACVQAVAAALRRTAPRRAWNISNTVVREPNQNVPIPQPEHQQLNAVNNVEQEPQQPNDPPQPGQEDQSNDTQHDTLSPVDFDFHSAAKKRKIDLEFRLKQAKIKQDRELKDLELKNAREREELELEIQYENNLIESCG</sequence>
<dbReference type="PhylomeDB" id="E9HVN7"/>
<evidence type="ECO:0000313" key="3">
    <source>
        <dbReference type="Proteomes" id="UP000000305"/>
    </source>
</evidence>
<keyword evidence="3" id="KW-1185">Reference proteome</keyword>
<feature type="region of interest" description="Disordered" evidence="1">
    <location>
        <begin position="126"/>
        <end position="154"/>
    </location>
</feature>
<feature type="non-terminal residue" evidence="2">
    <location>
        <position position="214"/>
    </location>
</feature>
<dbReference type="InParanoid" id="E9HVN7"/>
<dbReference type="HOGENOM" id="CLU_1422811_0_0_1"/>